<reference evidence="6" key="1">
    <citation type="journal article" date="2019" name="Int. J. Syst. Evol. Microbiol.">
        <title>The Global Catalogue of Microorganisms (GCM) 10K type strain sequencing project: providing services to taxonomists for standard genome sequencing and annotation.</title>
        <authorList>
            <consortium name="The Broad Institute Genomics Platform"/>
            <consortium name="The Broad Institute Genome Sequencing Center for Infectious Disease"/>
            <person name="Wu L."/>
            <person name="Ma J."/>
        </authorList>
    </citation>
    <scope>NUCLEOTIDE SEQUENCE [LARGE SCALE GENOMIC DNA]</scope>
    <source>
        <strain evidence="6">JCM 17593</strain>
    </source>
</reference>
<keyword evidence="3 4" id="KW-0732">Signal</keyword>
<keyword evidence="2" id="KW-0479">Metal-binding</keyword>
<evidence type="ECO:0000256" key="4">
    <source>
        <dbReference type="SAM" id="SignalP"/>
    </source>
</evidence>
<dbReference type="Gene3D" id="3.40.190.10">
    <property type="entry name" value="Periplasmic binding protein-like II"/>
    <property type="match status" value="2"/>
</dbReference>
<accession>A0ABP8AIX8</accession>
<dbReference type="CDD" id="cd13538">
    <property type="entry name" value="PBP2_ModA_like_1"/>
    <property type="match status" value="1"/>
</dbReference>
<sequence length="263" mass="26231">MRRRPALAATAVAAALLLGGCSAGASDNDSKPATSAAPQTLTVFAATSLTASFDTLGKAFEKANPGVTVRFDYDGTSTLVTQLSQGAPADVLASADEKNMQTALAQKLIAGNPIDFASNVLEIATAPGNPHHLAGWADLARPGIRVDVCADGVPCGNATAAVEKATGVSLKPISEEQNVGDVLAKVESGDADAGVVYVTDVKGAGAKVTGVAFPEARSAVNTYPIAQTANAANAALAKKFIAFVTGAPGQKVLAAAGFGAPPT</sequence>
<dbReference type="InterPro" id="IPR005950">
    <property type="entry name" value="ModA"/>
</dbReference>
<evidence type="ECO:0000256" key="3">
    <source>
        <dbReference type="ARBA" id="ARBA00022729"/>
    </source>
</evidence>
<evidence type="ECO:0000256" key="2">
    <source>
        <dbReference type="ARBA" id="ARBA00022723"/>
    </source>
</evidence>
<dbReference type="InterPro" id="IPR050682">
    <property type="entry name" value="ModA/WtpA"/>
</dbReference>
<evidence type="ECO:0000313" key="5">
    <source>
        <dbReference type="EMBL" id="GAA4184708.1"/>
    </source>
</evidence>
<dbReference type="SUPFAM" id="SSF53850">
    <property type="entry name" value="Periplasmic binding protein-like II"/>
    <property type="match status" value="1"/>
</dbReference>
<dbReference type="RefSeq" id="WP_344773621.1">
    <property type="nucleotide sequence ID" value="NZ_BAABBX010000004.1"/>
</dbReference>
<dbReference type="PANTHER" id="PTHR30632:SF0">
    <property type="entry name" value="SULFATE-BINDING PROTEIN"/>
    <property type="match status" value="1"/>
</dbReference>
<organism evidence="5 6">
    <name type="scientific">Gryllotalpicola kribbensis</name>
    <dbReference type="NCBI Taxonomy" id="993084"/>
    <lineage>
        <taxon>Bacteria</taxon>
        <taxon>Bacillati</taxon>
        <taxon>Actinomycetota</taxon>
        <taxon>Actinomycetes</taxon>
        <taxon>Micrococcales</taxon>
        <taxon>Microbacteriaceae</taxon>
        <taxon>Gryllotalpicola</taxon>
    </lineage>
</organism>
<gene>
    <name evidence="5" type="primary">modA</name>
    <name evidence="5" type="ORF">GCM10022288_05780</name>
</gene>
<feature type="signal peptide" evidence="4">
    <location>
        <begin position="1"/>
        <end position="25"/>
    </location>
</feature>
<dbReference type="EMBL" id="BAABBX010000004">
    <property type="protein sequence ID" value="GAA4184708.1"/>
    <property type="molecule type" value="Genomic_DNA"/>
</dbReference>
<dbReference type="PANTHER" id="PTHR30632">
    <property type="entry name" value="MOLYBDATE-BINDING PERIPLASMIC PROTEIN"/>
    <property type="match status" value="1"/>
</dbReference>
<dbReference type="Proteomes" id="UP001500213">
    <property type="component" value="Unassembled WGS sequence"/>
</dbReference>
<comment type="similarity">
    <text evidence="1">Belongs to the bacterial solute-binding protein ModA family.</text>
</comment>
<feature type="chain" id="PRO_5045512964" evidence="4">
    <location>
        <begin position="26"/>
        <end position="263"/>
    </location>
</feature>
<evidence type="ECO:0000313" key="6">
    <source>
        <dbReference type="Proteomes" id="UP001500213"/>
    </source>
</evidence>
<name>A0ABP8AIX8_9MICO</name>
<dbReference type="NCBIfam" id="TIGR01256">
    <property type="entry name" value="modA"/>
    <property type="match status" value="1"/>
</dbReference>
<dbReference type="PROSITE" id="PS51257">
    <property type="entry name" value="PROKAR_LIPOPROTEIN"/>
    <property type="match status" value="1"/>
</dbReference>
<evidence type="ECO:0000256" key="1">
    <source>
        <dbReference type="ARBA" id="ARBA00009175"/>
    </source>
</evidence>
<protein>
    <submittedName>
        <fullName evidence="5">Molybdate ABC transporter substrate-binding protein</fullName>
    </submittedName>
</protein>
<dbReference type="Pfam" id="PF13531">
    <property type="entry name" value="SBP_bac_11"/>
    <property type="match status" value="1"/>
</dbReference>
<comment type="caution">
    <text evidence="5">The sequence shown here is derived from an EMBL/GenBank/DDBJ whole genome shotgun (WGS) entry which is preliminary data.</text>
</comment>
<dbReference type="PIRSF" id="PIRSF004846">
    <property type="entry name" value="ModA"/>
    <property type="match status" value="1"/>
</dbReference>
<proteinExistence type="inferred from homology"/>
<keyword evidence="6" id="KW-1185">Reference proteome</keyword>